<proteinExistence type="predicted"/>
<dbReference type="RefSeq" id="WP_054936866.1">
    <property type="nucleotide sequence ID" value="NZ_PVXL01000042.1"/>
</dbReference>
<sequence>MALLPFFTSNQPEAALPPKIKYYYQDPLAVEKLSQTLAGHLQELNPQGKQPIVVVCIGTDRSTGDCLGPLVGTNLLHMPSLPFAVYGTLDEPVHASNLTEKLAYIKTHHPDPIIIAVDACLGQAENVGAITLAPGALRPGAGVNKNLPAVGDIHFTGIVNVGGYMEYFVLQNTRLSIVMRMAQQIASAIYQGVCIVYKHRSIAVAQGLQ</sequence>
<evidence type="ECO:0000313" key="2">
    <source>
        <dbReference type="Proteomes" id="UP000239430"/>
    </source>
</evidence>
<dbReference type="InterPro" id="IPR023430">
    <property type="entry name" value="Pept_HybD-like_dom_sf"/>
</dbReference>
<reference evidence="1 2" key="1">
    <citation type="submission" date="2018-03" db="EMBL/GenBank/DDBJ databases">
        <title>Genome sequence of Moorella stamsii DSM 26217.</title>
        <authorList>
            <person name="Poehlein A."/>
            <person name="Daniel R."/>
        </authorList>
    </citation>
    <scope>NUCLEOTIDE SEQUENCE [LARGE SCALE GENOMIC DNA]</scope>
    <source>
        <strain evidence="2">DSM 26217</strain>
    </source>
</reference>
<gene>
    <name evidence="1" type="ORF">MOST_14460</name>
</gene>
<keyword evidence="2" id="KW-1185">Reference proteome</keyword>
<comment type="caution">
    <text evidence="1">The sequence shown here is derived from an EMBL/GenBank/DDBJ whole genome shotgun (WGS) entry which is preliminary data.</text>
</comment>
<dbReference type="Proteomes" id="UP000239430">
    <property type="component" value="Unassembled WGS sequence"/>
</dbReference>
<dbReference type="SUPFAM" id="SSF53163">
    <property type="entry name" value="HybD-like"/>
    <property type="match status" value="1"/>
</dbReference>
<dbReference type="Pfam" id="PF06866">
    <property type="entry name" value="DUF1256"/>
    <property type="match status" value="1"/>
</dbReference>
<accession>A0A9X7J472</accession>
<organism evidence="1 2">
    <name type="scientific">Neomoorella stamsii</name>
    <dbReference type="NCBI Taxonomy" id="1266720"/>
    <lineage>
        <taxon>Bacteria</taxon>
        <taxon>Bacillati</taxon>
        <taxon>Bacillota</taxon>
        <taxon>Clostridia</taxon>
        <taxon>Neomoorellales</taxon>
        <taxon>Neomoorellaceae</taxon>
        <taxon>Neomoorella</taxon>
    </lineage>
</organism>
<dbReference type="EMBL" id="PVXL01000042">
    <property type="protein sequence ID" value="PRR73081.1"/>
    <property type="molecule type" value="Genomic_DNA"/>
</dbReference>
<dbReference type="NCBIfam" id="TIGR02841">
    <property type="entry name" value="spore_YyaC"/>
    <property type="match status" value="1"/>
</dbReference>
<dbReference type="AlphaFoldDB" id="A0A9X7J472"/>
<evidence type="ECO:0000313" key="1">
    <source>
        <dbReference type="EMBL" id="PRR73081.1"/>
    </source>
</evidence>
<dbReference type="InterPro" id="IPR009665">
    <property type="entry name" value="YyaC"/>
</dbReference>
<evidence type="ECO:0008006" key="3">
    <source>
        <dbReference type="Google" id="ProtNLM"/>
    </source>
</evidence>
<name>A0A9X7J472_9FIRM</name>
<protein>
    <recommendedName>
        <fullName evidence="3">Sporulation protein YyaC</fullName>
    </recommendedName>
</protein>